<dbReference type="GO" id="GO:0006002">
    <property type="term" value="P:fructose 6-phosphate metabolic process"/>
    <property type="evidence" value="ECO:0007669"/>
    <property type="project" value="TreeGrafter"/>
</dbReference>
<dbReference type="CDD" id="cd05009">
    <property type="entry name" value="SIS_GlmS_GlmD_2"/>
    <property type="match status" value="1"/>
</dbReference>
<organism evidence="13 14">
    <name type="scientific">Rufibacter immobilis</name>
    <dbReference type="NCBI Taxonomy" id="1348778"/>
    <lineage>
        <taxon>Bacteria</taxon>
        <taxon>Pseudomonadati</taxon>
        <taxon>Bacteroidota</taxon>
        <taxon>Cytophagia</taxon>
        <taxon>Cytophagales</taxon>
        <taxon>Hymenobacteraceae</taxon>
        <taxon>Rufibacter</taxon>
    </lineage>
</organism>
<evidence type="ECO:0000256" key="9">
    <source>
        <dbReference type="ARBA" id="ARBA00022962"/>
    </source>
</evidence>
<dbReference type="Pfam" id="PF01380">
    <property type="entry name" value="SIS"/>
    <property type="match status" value="2"/>
</dbReference>
<reference evidence="13 14" key="1">
    <citation type="submission" date="2018-11" db="EMBL/GenBank/DDBJ databases">
        <title>Rufibacter latericius sp. nov., isolated from water in Baiyang Lake.</title>
        <authorList>
            <person name="Yang Y."/>
        </authorList>
    </citation>
    <scope>NUCLEOTIDE SEQUENCE [LARGE SCALE GENOMIC DNA]</scope>
    <source>
        <strain evidence="13 14">MCC P1</strain>
    </source>
</reference>
<protein>
    <recommendedName>
        <fullName evidence="4 10">Glutamine--fructose-6-phosphate aminotransferase [isomerizing]</fullName>
        <ecNumber evidence="3 10">2.6.1.16</ecNumber>
    </recommendedName>
    <alternativeName>
        <fullName evidence="10">D-fructose-6-phosphate amidotransferase</fullName>
    </alternativeName>
    <alternativeName>
        <fullName evidence="10">GFAT</fullName>
    </alternativeName>
    <alternativeName>
        <fullName evidence="10">Glucosamine-6-phosphate synthase</fullName>
    </alternativeName>
    <alternativeName>
        <fullName evidence="10">Hexosephosphate aminotransferase</fullName>
    </alternativeName>
    <alternativeName>
        <fullName evidence="10">L-glutamine--D-fructose-6-phosphate amidotransferase</fullName>
    </alternativeName>
</protein>
<dbReference type="CDD" id="cd00714">
    <property type="entry name" value="GFAT"/>
    <property type="match status" value="1"/>
</dbReference>
<dbReference type="GO" id="GO:0005975">
    <property type="term" value="P:carbohydrate metabolic process"/>
    <property type="evidence" value="ECO:0007669"/>
    <property type="project" value="UniProtKB-UniRule"/>
</dbReference>
<feature type="domain" description="Glutamine amidotransferase type-2" evidence="11">
    <location>
        <begin position="2"/>
        <end position="220"/>
    </location>
</feature>
<evidence type="ECO:0000256" key="5">
    <source>
        <dbReference type="ARBA" id="ARBA00022490"/>
    </source>
</evidence>
<comment type="function">
    <text evidence="10">Catalyzes the first step in hexosamine metabolism, converting fructose-6P into glucosamine-6P using glutamine as a nitrogen source.</text>
</comment>
<dbReference type="Gene3D" id="3.60.20.10">
    <property type="entry name" value="Glutamine Phosphoribosylpyrophosphate, subunit 1, domain 1"/>
    <property type="match status" value="1"/>
</dbReference>
<evidence type="ECO:0000256" key="6">
    <source>
        <dbReference type="ARBA" id="ARBA00022576"/>
    </source>
</evidence>
<keyword evidence="5 10" id="KW-0963">Cytoplasm</keyword>
<dbReference type="EC" id="2.6.1.16" evidence="3 10"/>
<dbReference type="PROSITE" id="PS51278">
    <property type="entry name" value="GATASE_TYPE_2"/>
    <property type="match status" value="1"/>
</dbReference>
<dbReference type="EMBL" id="RJJE01000002">
    <property type="protein sequence ID" value="RNI32274.1"/>
    <property type="molecule type" value="Genomic_DNA"/>
</dbReference>
<dbReference type="OrthoDB" id="106547at2"/>
<dbReference type="SUPFAM" id="SSF53697">
    <property type="entry name" value="SIS domain"/>
    <property type="match status" value="1"/>
</dbReference>
<evidence type="ECO:0000256" key="10">
    <source>
        <dbReference type="HAMAP-Rule" id="MF_00164"/>
    </source>
</evidence>
<dbReference type="GO" id="GO:0005829">
    <property type="term" value="C:cytosol"/>
    <property type="evidence" value="ECO:0007669"/>
    <property type="project" value="TreeGrafter"/>
</dbReference>
<gene>
    <name evidence="10 13" type="primary">glmS</name>
    <name evidence="13" type="ORF">EFA69_02800</name>
</gene>
<comment type="catalytic activity">
    <reaction evidence="1 10">
        <text>D-fructose 6-phosphate + L-glutamine = D-glucosamine 6-phosphate + L-glutamate</text>
        <dbReference type="Rhea" id="RHEA:13237"/>
        <dbReference type="ChEBI" id="CHEBI:29985"/>
        <dbReference type="ChEBI" id="CHEBI:58359"/>
        <dbReference type="ChEBI" id="CHEBI:58725"/>
        <dbReference type="ChEBI" id="CHEBI:61527"/>
        <dbReference type="EC" id="2.6.1.16"/>
    </reaction>
</comment>
<dbReference type="PROSITE" id="PS51464">
    <property type="entry name" value="SIS"/>
    <property type="match status" value="2"/>
</dbReference>
<dbReference type="NCBIfam" id="TIGR01135">
    <property type="entry name" value="glmS"/>
    <property type="match status" value="1"/>
</dbReference>
<feature type="active site" description="Nucleophile; for GATase activity" evidence="10">
    <location>
        <position position="2"/>
    </location>
</feature>
<dbReference type="InterPro" id="IPR001347">
    <property type="entry name" value="SIS_dom"/>
</dbReference>
<dbReference type="Pfam" id="PF13522">
    <property type="entry name" value="GATase_6"/>
    <property type="match status" value="1"/>
</dbReference>
<evidence type="ECO:0000256" key="8">
    <source>
        <dbReference type="ARBA" id="ARBA00022737"/>
    </source>
</evidence>
<comment type="subcellular location">
    <subcellularLocation>
        <location evidence="2 10">Cytoplasm</location>
    </subcellularLocation>
</comment>
<proteinExistence type="inferred from homology"/>
<dbReference type="FunFam" id="3.60.20.10:FF:000006">
    <property type="entry name" value="Glutamine--fructose-6-phosphate aminotransferase [isomerizing]"/>
    <property type="match status" value="1"/>
</dbReference>
<dbReference type="GO" id="GO:0046349">
    <property type="term" value="P:amino sugar biosynthetic process"/>
    <property type="evidence" value="ECO:0007669"/>
    <property type="project" value="UniProtKB-ARBA"/>
</dbReference>
<dbReference type="SUPFAM" id="SSF56235">
    <property type="entry name" value="N-terminal nucleophile aminohydrolases (Ntn hydrolases)"/>
    <property type="match status" value="1"/>
</dbReference>
<dbReference type="PANTHER" id="PTHR10937:SF0">
    <property type="entry name" value="GLUTAMINE--FRUCTOSE-6-PHOSPHATE TRANSAMINASE (ISOMERIZING)"/>
    <property type="match status" value="1"/>
</dbReference>
<evidence type="ECO:0000259" key="12">
    <source>
        <dbReference type="PROSITE" id="PS51464"/>
    </source>
</evidence>
<evidence type="ECO:0000256" key="7">
    <source>
        <dbReference type="ARBA" id="ARBA00022679"/>
    </source>
</evidence>
<keyword evidence="8" id="KW-0677">Repeat</keyword>
<evidence type="ECO:0000256" key="1">
    <source>
        <dbReference type="ARBA" id="ARBA00001031"/>
    </source>
</evidence>
<dbReference type="GO" id="GO:0097367">
    <property type="term" value="F:carbohydrate derivative binding"/>
    <property type="evidence" value="ECO:0007669"/>
    <property type="project" value="InterPro"/>
</dbReference>
<keyword evidence="7 10" id="KW-0808">Transferase</keyword>
<dbReference type="Gene3D" id="3.40.50.10490">
    <property type="entry name" value="Glucose-6-phosphate isomerase like protein, domain 1"/>
    <property type="match status" value="2"/>
</dbReference>
<comment type="subunit">
    <text evidence="10">Homodimer.</text>
</comment>
<dbReference type="GO" id="GO:0006487">
    <property type="term" value="P:protein N-linked glycosylation"/>
    <property type="evidence" value="ECO:0007669"/>
    <property type="project" value="TreeGrafter"/>
</dbReference>
<evidence type="ECO:0000256" key="3">
    <source>
        <dbReference type="ARBA" id="ARBA00012916"/>
    </source>
</evidence>
<keyword evidence="14" id="KW-1185">Reference proteome</keyword>
<feature type="domain" description="SIS" evidence="12">
    <location>
        <begin position="289"/>
        <end position="428"/>
    </location>
</feature>
<evidence type="ECO:0000256" key="4">
    <source>
        <dbReference type="ARBA" id="ARBA00016090"/>
    </source>
</evidence>
<dbReference type="GO" id="GO:0004360">
    <property type="term" value="F:glutamine-fructose-6-phosphate transaminase (isomerizing) activity"/>
    <property type="evidence" value="ECO:0007669"/>
    <property type="project" value="UniProtKB-UniRule"/>
</dbReference>
<dbReference type="CDD" id="cd05008">
    <property type="entry name" value="SIS_GlmS_GlmD_1"/>
    <property type="match status" value="1"/>
</dbReference>
<feature type="active site" description="For Fru-6P isomerization activity" evidence="10">
    <location>
        <position position="607"/>
    </location>
</feature>
<dbReference type="InterPro" id="IPR017932">
    <property type="entry name" value="GATase_2_dom"/>
</dbReference>
<dbReference type="RefSeq" id="WP_123131574.1">
    <property type="nucleotide sequence ID" value="NZ_RJJE01000002.1"/>
</dbReference>
<dbReference type="InterPro" id="IPR035490">
    <property type="entry name" value="GlmS/FrlB_SIS"/>
</dbReference>
<comment type="caution">
    <text evidence="13">The sequence shown here is derived from an EMBL/GenBank/DDBJ whole genome shotgun (WGS) entry which is preliminary data.</text>
</comment>
<feature type="domain" description="SIS" evidence="12">
    <location>
        <begin position="461"/>
        <end position="602"/>
    </location>
</feature>
<dbReference type="InterPro" id="IPR005855">
    <property type="entry name" value="GFAT"/>
</dbReference>
<keyword evidence="6 10" id="KW-0032">Aminotransferase</keyword>
<dbReference type="FunFam" id="3.40.50.10490:FF:000002">
    <property type="entry name" value="Glutamine--fructose-6-phosphate aminotransferase [isomerizing]"/>
    <property type="match status" value="1"/>
</dbReference>
<evidence type="ECO:0000256" key="2">
    <source>
        <dbReference type="ARBA" id="ARBA00004496"/>
    </source>
</evidence>
<dbReference type="FunFam" id="3.40.50.10490:FF:000001">
    <property type="entry name" value="Glutamine--fructose-6-phosphate aminotransferase [isomerizing]"/>
    <property type="match status" value="1"/>
</dbReference>
<evidence type="ECO:0000313" key="13">
    <source>
        <dbReference type="EMBL" id="RNI32274.1"/>
    </source>
</evidence>
<sequence>MCGIVAYVGQREACPIILKGLKRLEYRGYDSAGVALLSEGNLNVFKKKGKVADLEAYIGDRNTSSNIGIGHTRWATHGEPNDVNAHPHYSSSKKIAIIHNGIIENYASLKQHLINKGYEFHSDTDSEVFVNLIEDIQKNNSVSLAEAIRLALHEVVGAYAIVVISHDSPTQLVAARKGSPLVIGVGKGEYFLASDATPIIEYTNEVVYLNDYEIAVIKDGTLDIRTKEDVVQTPYIQKLELELESIEKGGYPHFMLKEIFEQPRSILDSMRGRLVAENTQLTMSSIREYATRFKNAERIIIVACGTSWHAGLVAEYMIEEFARIPVEVEYASEFRYRNPIIREGDIVVAISQSGETADTLAALELAKSKGALIFGVCNVVGSSIARATDAGAYTHAGPEIGVASTKAFTAQVTVLSLIAMMIAEMRGTLELSTLRQLMLEMETIPSKVEQALQLDKEIQAISEIFKDASNFIYLGRGYNFPVALEGALKLKEISYIHAEGYPAAEMKHGPIALIDENMPVVVIATKDSSYEKIVSNVQEVRARKGRVIAIVTEGDTTIPQMAEFVIEVPSTHEALMPLISVIPLQLLSYHIAVMRGCNVDQPRNLAKSVTVE</sequence>
<dbReference type="GO" id="GO:0006047">
    <property type="term" value="P:UDP-N-acetylglucosamine metabolic process"/>
    <property type="evidence" value="ECO:0007669"/>
    <property type="project" value="TreeGrafter"/>
</dbReference>
<dbReference type="PANTHER" id="PTHR10937">
    <property type="entry name" value="GLUCOSAMINE--FRUCTOSE-6-PHOSPHATE AMINOTRANSFERASE, ISOMERIZING"/>
    <property type="match status" value="1"/>
</dbReference>
<evidence type="ECO:0000313" key="14">
    <source>
        <dbReference type="Proteomes" id="UP000271010"/>
    </source>
</evidence>
<name>A0A3M9N3A2_9BACT</name>
<dbReference type="AlphaFoldDB" id="A0A3M9N3A2"/>
<dbReference type="InterPro" id="IPR046348">
    <property type="entry name" value="SIS_dom_sf"/>
</dbReference>
<evidence type="ECO:0000259" key="11">
    <source>
        <dbReference type="PROSITE" id="PS51278"/>
    </source>
</evidence>
<dbReference type="InterPro" id="IPR035466">
    <property type="entry name" value="GlmS/AgaS_SIS"/>
</dbReference>
<accession>A0A3M9N3A2</accession>
<dbReference type="NCBIfam" id="NF001484">
    <property type="entry name" value="PRK00331.1"/>
    <property type="match status" value="1"/>
</dbReference>
<feature type="initiator methionine" description="Removed" evidence="10">
    <location>
        <position position="1"/>
    </location>
</feature>
<keyword evidence="9" id="KW-0315">Glutamine amidotransferase</keyword>
<dbReference type="HAMAP" id="MF_00164">
    <property type="entry name" value="GlmS"/>
    <property type="match status" value="1"/>
</dbReference>
<dbReference type="Proteomes" id="UP000271010">
    <property type="component" value="Unassembled WGS sequence"/>
</dbReference>
<dbReference type="InterPro" id="IPR047084">
    <property type="entry name" value="GFAT_N"/>
</dbReference>
<dbReference type="InterPro" id="IPR029055">
    <property type="entry name" value="Ntn_hydrolases_N"/>
</dbReference>